<evidence type="ECO:0000256" key="3">
    <source>
        <dbReference type="ARBA" id="ARBA00022801"/>
    </source>
</evidence>
<dbReference type="PROSITE" id="PS00144">
    <property type="entry name" value="ASN_GLN_ASE_1"/>
    <property type="match status" value="1"/>
</dbReference>
<sequence length="343" mass="36737">MTPRILLIYTGGTIGMTEDLATGALVPFSFEHLMKNVPKLARLGYDVDLVEMEPIDSSNMNPAHWAEIASIIAERYEECDGFVVLHGTDTMAYTASALSFMLPHLAKPVILTGSQLPIGEIREDGTENLIAALQIAAARTAAGEPQVQEVAIAFGRRLWRGNRATKVSSTDFGAFESFNYPPLAEMDLHIVFRERLLARPEPGTLLRPALAMDDAVSVAFLYPGMTEAVLRSQLEIPGAKAVVLRTFGAGNAPTEPWFVRAVSQVVEAGRVIVNVTQCPAGGVEDTRYATGDALVRAGVVSGGDMTFEAALTKLMHLLGQKLSASDVAARMLVPLAGELTAGE</sequence>
<dbReference type="PIRSF" id="PIRSF500176">
    <property type="entry name" value="L_ASNase"/>
    <property type="match status" value="1"/>
</dbReference>
<dbReference type="SUPFAM" id="SSF53774">
    <property type="entry name" value="Glutaminase/Asparaginase"/>
    <property type="match status" value="1"/>
</dbReference>
<comment type="caution">
    <text evidence="9">The sequence shown here is derived from an EMBL/GenBank/DDBJ whole genome shotgun (WGS) entry which is preliminary data.</text>
</comment>
<dbReference type="SFLD" id="SFLDS00057">
    <property type="entry name" value="Glutaminase/Asparaginase"/>
    <property type="match status" value="1"/>
</dbReference>
<evidence type="ECO:0000313" key="10">
    <source>
        <dbReference type="Proteomes" id="UP001343724"/>
    </source>
</evidence>
<dbReference type="Proteomes" id="UP001343724">
    <property type="component" value="Unassembled WGS sequence"/>
</dbReference>
<reference evidence="9 10" key="1">
    <citation type="submission" date="2024-01" db="EMBL/GenBank/DDBJ databases">
        <title>novel species in genus Adlercreutzia.</title>
        <authorList>
            <person name="Liu X."/>
        </authorList>
    </citation>
    <scope>NUCLEOTIDE SEQUENCE [LARGE SCALE GENOMIC DNA]</scope>
    <source>
        <strain evidence="9 10">R22</strain>
    </source>
</reference>
<accession>A0ABU6J149</accession>
<dbReference type="InterPro" id="IPR006034">
    <property type="entry name" value="Asparaginase/glutaminase-like"/>
</dbReference>
<protein>
    <recommendedName>
        <fullName evidence="2">asparaginase</fullName>
        <ecNumber evidence="2">3.5.1.1</ecNumber>
    </recommendedName>
</protein>
<dbReference type="InterPro" id="IPR006033">
    <property type="entry name" value="AsnA_fam"/>
</dbReference>
<dbReference type="PROSITE" id="PS00917">
    <property type="entry name" value="ASN_GLN_ASE_2"/>
    <property type="match status" value="1"/>
</dbReference>
<dbReference type="RefSeq" id="WP_326437305.1">
    <property type="nucleotide sequence ID" value="NZ_JAYMFH010000017.1"/>
</dbReference>
<feature type="domain" description="Asparaginase/glutaminase C-terminal" evidence="8">
    <location>
        <begin position="216"/>
        <end position="329"/>
    </location>
</feature>
<dbReference type="PIRSF" id="PIRSF001220">
    <property type="entry name" value="L-ASNase_gatD"/>
    <property type="match status" value="1"/>
</dbReference>
<dbReference type="EMBL" id="JAYMFH010000017">
    <property type="protein sequence ID" value="MEC4295784.1"/>
    <property type="molecule type" value="Genomic_DNA"/>
</dbReference>
<dbReference type="PANTHER" id="PTHR11707:SF28">
    <property type="entry name" value="60 KDA LYSOPHOSPHOLIPASE"/>
    <property type="match status" value="1"/>
</dbReference>
<dbReference type="InterPro" id="IPR027474">
    <property type="entry name" value="L-asparaginase_N"/>
</dbReference>
<comment type="catalytic activity">
    <reaction evidence="4">
        <text>L-asparagine + H2O = L-aspartate + NH4(+)</text>
        <dbReference type="Rhea" id="RHEA:21016"/>
        <dbReference type="ChEBI" id="CHEBI:15377"/>
        <dbReference type="ChEBI" id="CHEBI:28938"/>
        <dbReference type="ChEBI" id="CHEBI:29991"/>
        <dbReference type="ChEBI" id="CHEBI:58048"/>
        <dbReference type="EC" id="3.5.1.1"/>
    </reaction>
</comment>
<keyword evidence="10" id="KW-1185">Reference proteome</keyword>
<dbReference type="EC" id="3.5.1.1" evidence="2"/>
<dbReference type="Pfam" id="PF00710">
    <property type="entry name" value="Asparaginase"/>
    <property type="match status" value="1"/>
</dbReference>
<dbReference type="Gene3D" id="3.40.50.40">
    <property type="match status" value="1"/>
</dbReference>
<evidence type="ECO:0000256" key="5">
    <source>
        <dbReference type="PROSITE-ProRule" id="PRU10099"/>
    </source>
</evidence>
<dbReference type="InterPro" id="IPR037152">
    <property type="entry name" value="L-asparaginase_N_sf"/>
</dbReference>
<feature type="active site" evidence="6">
    <location>
        <position position="88"/>
    </location>
</feature>
<gene>
    <name evidence="9" type="ORF">VJ920_10730</name>
</gene>
<evidence type="ECO:0000256" key="4">
    <source>
        <dbReference type="ARBA" id="ARBA00049366"/>
    </source>
</evidence>
<dbReference type="NCBIfam" id="TIGR00519">
    <property type="entry name" value="asnASE_I"/>
    <property type="match status" value="1"/>
</dbReference>
<evidence type="ECO:0000259" key="7">
    <source>
        <dbReference type="Pfam" id="PF00710"/>
    </source>
</evidence>
<dbReference type="InterPro" id="IPR027475">
    <property type="entry name" value="Asparaginase/glutaminase_AS2"/>
</dbReference>
<dbReference type="SMART" id="SM00870">
    <property type="entry name" value="Asparaginase"/>
    <property type="match status" value="1"/>
</dbReference>
<keyword evidence="3" id="KW-0378">Hydrolase</keyword>
<dbReference type="InterPro" id="IPR027473">
    <property type="entry name" value="L-asparaginase_C"/>
</dbReference>
<evidence type="ECO:0000256" key="6">
    <source>
        <dbReference type="PROSITE-ProRule" id="PRU10100"/>
    </source>
</evidence>
<dbReference type="InterPro" id="IPR020827">
    <property type="entry name" value="Asparaginase/glutaminase_AS1"/>
</dbReference>
<dbReference type="CDD" id="cd08963">
    <property type="entry name" value="L-asparaginase_I"/>
    <property type="match status" value="1"/>
</dbReference>
<evidence type="ECO:0000256" key="2">
    <source>
        <dbReference type="ARBA" id="ARBA00012920"/>
    </source>
</evidence>
<feature type="domain" description="L-asparaginase N-terminal" evidence="7">
    <location>
        <begin position="4"/>
        <end position="193"/>
    </location>
</feature>
<dbReference type="PROSITE" id="PS51732">
    <property type="entry name" value="ASN_GLN_ASE_3"/>
    <property type="match status" value="1"/>
</dbReference>
<dbReference type="PRINTS" id="PR00139">
    <property type="entry name" value="ASNGLNASE"/>
</dbReference>
<dbReference type="Gene3D" id="3.40.50.1170">
    <property type="entry name" value="L-asparaginase, N-terminal domain"/>
    <property type="match status" value="1"/>
</dbReference>
<dbReference type="Pfam" id="PF17763">
    <property type="entry name" value="Asparaginase_C"/>
    <property type="match status" value="1"/>
</dbReference>
<proteinExistence type="inferred from homology"/>
<name>A0ABU6J149_9ACTN</name>
<dbReference type="InterPro" id="IPR036152">
    <property type="entry name" value="Asp/glu_Ase-like_sf"/>
</dbReference>
<feature type="active site" evidence="5">
    <location>
        <position position="13"/>
    </location>
</feature>
<organism evidence="9 10">
    <name type="scientific">Adlercreutzia shanghongiae</name>
    <dbReference type="NCBI Taxonomy" id="3111773"/>
    <lineage>
        <taxon>Bacteria</taxon>
        <taxon>Bacillati</taxon>
        <taxon>Actinomycetota</taxon>
        <taxon>Coriobacteriia</taxon>
        <taxon>Eggerthellales</taxon>
        <taxon>Eggerthellaceae</taxon>
        <taxon>Adlercreutzia</taxon>
    </lineage>
</organism>
<dbReference type="InterPro" id="IPR041725">
    <property type="entry name" value="L-asparaginase_I"/>
</dbReference>
<dbReference type="InterPro" id="IPR040919">
    <property type="entry name" value="Asparaginase_C"/>
</dbReference>
<comment type="similarity">
    <text evidence="1">Belongs to the asparaginase 1 family.</text>
</comment>
<evidence type="ECO:0000256" key="1">
    <source>
        <dbReference type="ARBA" id="ARBA00010518"/>
    </source>
</evidence>
<dbReference type="PANTHER" id="PTHR11707">
    <property type="entry name" value="L-ASPARAGINASE"/>
    <property type="match status" value="1"/>
</dbReference>
<evidence type="ECO:0000313" key="9">
    <source>
        <dbReference type="EMBL" id="MEC4295784.1"/>
    </source>
</evidence>
<evidence type="ECO:0000259" key="8">
    <source>
        <dbReference type="Pfam" id="PF17763"/>
    </source>
</evidence>